<dbReference type="InterPro" id="IPR011990">
    <property type="entry name" value="TPR-like_helical_dom_sf"/>
</dbReference>
<feature type="compositionally biased region" description="Low complexity" evidence="1">
    <location>
        <begin position="524"/>
        <end position="542"/>
    </location>
</feature>
<sequence>MLGSLKSALGGSRVKLWSANPAIDRETGMSTQLGQPTRPTGEPGEAAADRGGDSPTLEEPSLVEQHEAARLQHARRLRENPSLATRVFHVPVGRFCRLPLSDLAPISLSDLQPGALHVGKYVICRTLATPFRLRAVFTVVQGLTGPQQRLSVYNLATDPVEISPGCSADLSSHLLPRGSVIAIKEPWLKRGSAGPMYGIRVDSPLDLLVLDDLTHPLVAGTPWAQLVAESPAGRRRAEAAAVARVAGGSGAGSGGECSSSGGEDGEGDLAEADRSAAEAAARWHEEGNRLYGAGAHVDALACYQEGLEALRPLLTRLEAAEGGRGAAGLEGVGLPGSSSNSCDSSGAGSGSSGGGSSNSSGSSLLGSALLPQLLRRRLALLSNCAAACLGFGDPASALRWADRVLALQPAHPKALSRRSAALAGLGRYGEAAEAYRSFLAAAPPGPREAPACRLHLSRLQQRRSEAEAGAYDEAGMAREAGRSAAPRLEAADFVGPVAVADMDAGGRTGREAEAVAVSTEGSTQQAGAAAGKGAEAAGGQQRSRGRGRGLVTTRAVAAGELLLACKADAVCFLGEVQAPASAAAAPTCSSLVSAPGCSEEGGPRGLAHAQLDRDLVPSVLGCGRLAHRLAHLVGVSRRRPVPPLPGPECDYGVALGVEGGAGGGSGGRGNGAACSGRAGASGGRSGSARGVGAGAQPGAGGGEGAPLPPLARSSCGPGNGQEDGQRAAEGPASTCTCGGGMATSEEGPVTTAAGQTSEPAREPGPGEGPAQADGASPTPLLPGLDGWLRESGLVKVSPAGLAWVDEDALARVTARNVFTPHALPELVLGLRPAQGAEGGRAHAAAYCQASGVWSLASYINHACVGTAHRYFIGDFMFVRTAEDLPAGTEVTHSYVDSLDSLEDRTAALQRHGFVCGCELCQEDRAWGAQQPEQAREAEAALAEYEALRSRTAAAARNPARAAALIARLQGVVARLESALQSRPRWRLAVFNPASELAYLLQTVGDVRGSVDAYRKAYACLHRGAAPGLPAGGPEAAPGAQGAAARGAAPAPFVISPTATQLAVSIAASHVRLGGAEEHRAARRWEAAARAHWRVLYGNEALFSQRFAEPLELIKRAKA</sequence>
<feature type="compositionally biased region" description="Basic and acidic residues" evidence="1">
    <location>
        <begin position="271"/>
        <end position="281"/>
    </location>
</feature>
<dbReference type="PROSITE" id="PS50280">
    <property type="entry name" value="SET"/>
    <property type="match status" value="1"/>
</dbReference>
<feature type="compositionally biased region" description="Gly residues" evidence="1">
    <location>
        <begin position="347"/>
        <end position="356"/>
    </location>
</feature>
<feature type="region of interest" description="Disordered" evidence="1">
    <location>
        <begin position="247"/>
        <end position="281"/>
    </location>
</feature>
<feature type="region of interest" description="Disordered" evidence="1">
    <location>
        <begin position="664"/>
        <end position="783"/>
    </location>
</feature>
<protein>
    <recommendedName>
        <fullName evidence="2">SET domain-containing protein</fullName>
    </recommendedName>
</protein>
<dbReference type="Proteomes" id="UP000612055">
    <property type="component" value="Unassembled WGS sequence"/>
</dbReference>
<feature type="region of interest" description="Disordered" evidence="1">
    <location>
        <begin position="510"/>
        <end position="549"/>
    </location>
</feature>
<evidence type="ECO:0000256" key="1">
    <source>
        <dbReference type="SAM" id="MobiDB-lite"/>
    </source>
</evidence>
<dbReference type="PANTHER" id="PTHR47643">
    <property type="entry name" value="TPR DOMAIN PROTEIN (AFU_ORTHOLOGUE AFUA_5G12710)"/>
    <property type="match status" value="1"/>
</dbReference>
<feature type="compositionally biased region" description="Gly residues" evidence="1">
    <location>
        <begin position="679"/>
        <end position="704"/>
    </location>
</feature>
<feature type="region of interest" description="Disordered" evidence="1">
    <location>
        <begin position="328"/>
        <end position="358"/>
    </location>
</feature>
<feature type="region of interest" description="Disordered" evidence="1">
    <location>
        <begin position="20"/>
        <end position="58"/>
    </location>
</feature>
<dbReference type="SUPFAM" id="SSF48452">
    <property type="entry name" value="TPR-like"/>
    <property type="match status" value="1"/>
</dbReference>
<evidence type="ECO:0000259" key="2">
    <source>
        <dbReference type="PROSITE" id="PS50280"/>
    </source>
</evidence>
<reference evidence="3" key="1">
    <citation type="journal article" date="2020" name="bioRxiv">
        <title>Comparative genomics of Chlamydomonas.</title>
        <authorList>
            <person name="Craig R.J."/>
            <person name="Hasan A.R."/>
            <person name="Ness R.W."/>
            <person name="Keightley P.D."/>
        </authorList>
    </citation>
    <scope>NUCLEOTIDE SEQUENCE</scope>
    <source>
        <strain evidence="3">CCAP 11/70</strain>
    </source>
</reference>
<gene>
    <name evidence="3" type="ORF">HYH03_001379</name>
</gene>
<evidence type="ECO:0000313" key="4">
    <source>
        <dbReference type="Proteomes" id="UP000612055"/>
    </source>
</evidence>
<dbReference type="AlphaFoldDB" id="A0A835YCV2"/>
<name>A0A835YCV2_9CHLO</name>
<feature type="domain" description="SET" evidence="2">
    <location>
        <begin position="537"/>
        <end position="895"/>
    </location>
</feature>
<dbReference type="InterPro" id="IPR053209">
    <property type="entry name" value="Gramillin-biosynth_MTr"/>
</dbReference>
<dbReference type="PANTHER" id="PTHR47643:SF2">
    <property type="entry name" value="TPR DOMAIN PROTEIN (AFU_ORTHOLOGUE AFUA_5G12710)"/>
    <property type="match status" value="1"/>
</dbReference>
<feature type="compositionally biased region" description="Polar residues" evidence="1">
    <location>
        <begin position="28"/>
        <end position="38"/>
    </location>
</feature>
<dbReference type="EMBL" id="JAEHOE010000003">
    <property type="protein sequence ID" value="KAG2500612.1"/>
    <property type="molecule type" value="Genomic_DNA"/>
</dbReference>
<dbReference type="CDD" id="cd20071">
    <property type="entry name" value="SET_SMYD"/>
    <property type="match status" value="1"/>
</dbReference>
<evidence type="ECO:0000313" key="3">
    <source>
        <dbReference type="EMBL" id="KAG2500612.1"/>
    </source>
</evidence>
<accession>A0A835YCV2</accession>
<keyword evidence="4" id="KW-1185">Reference proteome</keyword>
<dbReference type="SUPFAM" id="SSF82199">
    <property type="entry name" value="SET domain"/>
    <property type="match status" value="1"/>
</dbReference>
<dbReference type="InterPro" id="IPR001214">
    <property type="entry name" value="SET_dom"/>
</dbReference>
<comment type="caution">
    <text evidence="3">The sequence shown here is derived from an EMBL/GenBank/DDBJ whole genome shotgun (WGS) entry which is preliminary data.</text>
</comment>
<dbReference type="Gene3D" id="1.25.40.10">
    <property type="entry name" value="Tetratricopeptide repeat domain"/>
    <property type="match status" value="1"/>
</dbReference>
<feature type="compositionally biased region" description="Low complexity" evidence="1">
    <location>
        <begin position="335"/>
        <end position="346"/>
    </location>
</feature>
<dbReference type="InterPro" id="IPR046341">
    <property type="entry name" value="SET_dom_sf"/>
</dbReference>
<dbReference type="Gene3D" id="2.170.270.10">
    <property type="entry name" value="SET domain"/>
    <property type="match status" value="1"/>
</dbReference>
<organism evidence="3 4">
    <name type="scientific">Edaphochlamys debaryana</name>
    <dbReference type="NCBI Taxonomy" id="47281"/>
    <lineage>
        <taxon>Eukaryota</taxon>
        <taxon>Viridiplantae</taxon>
        <taxon>Chlorophyta</taxon>
        <taxon>core chlorophytes</taxon>
        <taxon>Chlorophyceae</taxon>
        <taxon>CS clade</taxon>
        <taxon>Chlamydomonadales</taxon>
        <taxon>Chlamydomonadales incertae sedis</taxon>
        <taxon>Edaphochlamys</taxon>
    </lineage>
</organism>
<dbReference type="OrthoDB" id="5945798at2759"/>
<proteinExistence type="predicted"/>